<evidence type="ECO:0000313" key="2">
    <source>
        <dbReference type="EMBL" id="KAF8786362.1"/>
    </source>
</evidence>
<keyword evidence="3" id="KW-1185">Reference proteome</keyword>
<feature type="region of interest" description="Disordered" evidence="1">
    <location>
        <begin position="1"/>
        <end position="29"/>
    </location>
</feature>
<dbReference type="EMBL" id="JABXBU010000015">
    <property type="protein sequence ID" value="KAF8786362.1"/>
    <property type="molecule type" value="Genomic_DNA"/>
</dbReference>
<dbReference type="Proteomes" id="UP000807504">
    <property type="component" value="Unassembled WGS sequence"/>
</dbReference>
<sequence>MTAPPSPLSPILSPEYPPPPITILNPANNRDINRRVQERQRRQAAKARLEALYEKITDYCPAVKVTRALFNRRIKEIIGDESGPALSIALDAIPAPDSPEENLVLRRYSLAHDVAIFAHRKTIMDRDISLAIEYLWA</sequence>
<name>A0A8T0F7J0_ARGBR</name>
<comment type="caution">
    <text evidence="2">The sequence shown here is derived from an EMBL/GenBank/DDBJ whole genome shotgun (WGS) entry which is preliminary data.</text>
</comment>
<evidence type="ECO:0000313" key="3">
    <source>
        <dbReference type="Proteomes" id="UP000807504"/>
    </source>
</evidence>
<reference evidence="2" key="2">
    <citation type="submission" date="2020-06" db="EMBL/GenBank/DDBJ databases">
        <authorList>
            <person name="Sheffer M."/>
        </authorList>
    </citation>
    <scope>NUCLEOTIDE SEQUENCE</scope>
</reference>
<protein>
    <submittedName>
        <fullName evidence="2">Uncharacterized protein</fullName>
    </submittedName>
</protein>
<evidence type="ECO:0000256" key="1">
    <source>
        <dbReference type="SAM" id="MobiDB-lite"/>
    </source>
</evidence>
<gene>
    <name evidence="2" type="ORF">HNY73_008083</name>
</gene>
<dbReference type="AlphaFoldDB" id="A0A8T0F7J0"/>
<reference evidence="2" key="1">
    <citation type="journal article" date="2020" name="bioRxiv">
        <title>Chromosome-level reference genome of the European wasp spider Argiope bruennichi: a resource for studies on range expansion and evolutionary adaptation.</title>
        <authorList>
            <person name="Sheffer M.M."/>
            <person name="Hoppe A."/>
            <person name="Krehenwinkel H."/>
            <person name="Uhl G."/>
            <person name="Kuss A.W."/>
            <person name="Jensen L."/>
            <person name="Jensen C."/>
            <person name="Gillespie R.G."/>
            <person name="Hoff K.J."/>
            <person name="Prost S."/>
        </authorList>
    </citation>
    <scope>NUCLEOTIDE SEQUENCE</scope>
</reference>
<dbReference type="SUPFAM" id="SSF47113">
    <property type="entry name" value="Histone-fold"/>
    <property type="match status" value="1"/>
</dbReference>
<dbReference type="GO" id="GO:0046982">
    <property type="term" value="F:protein heterodimerization activity"/>
    <property type="evidence" value="ECO:0007669"/>
    <property type="project" value="InterPro"/>
</dbReference>
<organism evidence="2 3">
    <name type="scientific">Argiope bruennichi</name>
    <name type="common">Wasp spider</name>
    <name type="synonym">Aranea bruennichi</name>
    <dbReference type="NCBI Taxonomy" id="94029"/>
    <lineage>
        <taxon>Eukaryota</taxon>
        <taxon>Metazoa</taxon>
        <taxon>Ecdysozoa</taxon>
        <taxon>Arthropoda</taxon>
        <taxon>Chelicerata</taxon>
        <taxon>Arachnida</taxon>
        <taxon>Araneae</taxon>
        <taxon>Araneomorphae</taxon>
        <taxon>Entelegynae</taxon>
        <taxon>Araneoidea</taxon>
        <taxon>Araneidae</taxon>
        <taxon>Argiope</taxon>
    </lineage>
</organism>
<proteinExistence type="predicted"/>
<accession>A0A8T0F7J0</accession>
<dbReference type="InterPro" id="IPR009072">
    <property type="entry name" value="Histone-fold"/>
</dbReference>